<keyword evidence="8" id="KW-1185">Reference proteome</keyword>
<accession>A0A7N0ZQT7</accession>
<comment type="similarity">
    <text evidence="2">Belongs to the cornichon family.</text>
</comment>
<dbReference type="AlphaFoldDB" id="A0A7N0ZQT7"/>
<evidence type="ECO:0000256" key="2">
    <source>
        <dbReference type="ARBA" id="ARBA00010095"/>
    </source>
</evidence>
<dbReference type="GO" id="GO:0016192">
    <property type="term" value="P:vesicle-mediated transport"/>
    <property type="evidence" value="ECO:0007669"/>
    <property type="project" value="InterPro"/>
</dbReference>
<dbReference type="OMA" id="ARHWFML"/>
<dbReference type="Gramene" id="Kaladp0015s0049.1.v1.1">
    <property type="protein sequence ID" value="Kaladp0015s0049.1.v1.1"/>
    <property type="gene ID" value="Kaladp0015s0049.v1.1"/>
</dbReference>
<dbReference type="Pfam" id="PF03311">
    <property type="entry name" value="Cornichon"/>
    <property type="match status" value="1"/>
</dbReference>
<reference evidence="7" key="1">
    <citation type="submission" date="2021-01" db="UniProtKB">
        <authorList>
            <consortium name="EnsemblPlants"/>
        </authorList>
    </citation>
    <scope>IDENTIFICATION</scope>
</reference>
<name>A0A7N0ZQT7_KALFE</name>
<evidence type="ECO:0008006" key="9">
    <source>
        <dbReference type="Google" id="ProtNLM"/>
    </source>
</evidence>
<keyword evidence="3 6" id="KW-0812">Transmembrane</keyword>
<evidence type="ECO:0000256" key="5">
    <source>
        <dbReference type="ARBA" id="ARBA00023136"/>
    </source>
</evidence>
<comment type="subcellular location">
    <subcellularLocation>
        <location evidence="1">Membrane</location>
        <topology evidence="1">Multi-pass membrane protein</topology>
    </subcellularLocation>
</comment>
<dbReference type="PANTHER" id="PTHR12290">
    <property type="entry name" value="CORNICHON-RELATED"/>
    <property type="match status" value="1"/>
</dbReference>
<keyword evidence="4 6" id="KW-1133">Transmembrane helix</keyword>
<organism evidence="7 8">
    <name type="scientific">Kalanchoe fedtschenkoi</name>
    <name type="common">Lavender scallops</name>
    <name type="synonym">South American air plant</name>
    <dbReference type="NCBI Taxonomy" id="63787"/>
    <lineage>
        <taxon>Eukaryota</taxon>
        <taxon>Viridiplantae</taxon>
        <taxon>Streptophyta</taxon>
        <taxon>Embryophyta</taxon>
        <taxon>Tracheophyta</taxon>
        <taxon>Spermatophyta</taxon>
        <taxon>Magnoliopsida</taxon>
        <taxon>eudicotyledons</taxon>
        <taxon>Gunneridae</taxon>
        <taxon>Pentapetalae</taxon>
        <taxon>Saxifragales</taxon>
        <taxon>Crassulaceae</taxon>
        <taxon>Kalanchoe</taxon>
    </lineage>
</organism>
<dbReference type="Proteomes" id="UP000594263">
    <property type="component" value="Unplaced"/>
</dbReference>
<evidence type="ECO:0000256" key="6">
    <source>
        <dbReference type="SAM" id="Phobius"/>
    </source>
</evidence>
<evidence type="ECO:0000256" key="1">
    <source>
        <dbReference type="ARBA" id="ARBA00004141"/>
    </source>
</evidence>
<dbReference type="GO" id="GO:0016020">
    <property type="term" value="C:membrane"/>
    <property type="evidence" value="ECO:0007669"/>
    <property type="project" value="UniProtKB-SubCell"/>
</dbReference>
<dbReference type="InterPro" id="IPR003377">
    <property type="entry name" value="Cornichon"/>
</dbReference>
<proteinExistence type="inferred from homology"/>
<evidence type="ECO:0000256" key="3">
    <source>
        <dbReference type="ARBA" id="ARBA00022692"/>
    </source>
</evidence>
<dbReference type="EnsemblPlants" id="Kaladp0015s0049.1.v1.1">
    <property type="protein sequence ID" value="Kaladp0015s0049.1.v1.1"/>
    <property type="gene ID" value="Kaladp0015s0049.v1.1"/>
</dbReference>
<sequence>MESLFLWLLSFFTLLFVMAILGYQMMCLTDLELDNINAYDSARRINKSVMLEMIGQAVACFLFLVSGRWFMFLLSLPYLCYNFKLYRMRKHLVDVTEIYNHLEHERNRRLIKFGYMCIIVVLFLFWVIWSVAENFER</sequence>
<dbReference type="SMART" id="SM01398">
    <property type="entry name" value="Cornichon"/>
    <property type="match status" value="1"/>
</dbReference>
<feature type="transmembrane region" description="Helical" evidence="6">
    <location>
        <begin position="113"/>
        <end position="132"/>
    </location>
</feature>
<feature type="transmembrane region" description="Helical" evidence="6">
    <location>
        <begin position="53"/>
        <end position="81"/>
    </location>
</feature>
<keyword evidence="5 6" id="KW-0472">Membrane</keyword>
<protein>
    <recommendedName>
        <fullName evidence="9">Cornichon family protein</fullName>
    </recommendedName>
</protein>
<evidence type="ECO:0000313" key="7">
    <source>
        <dbReference type="EnsemblPlants" id="Kaladp0015s0049.1.v1.1"/>
    </source>
</evidence>
<evidence type="ECO:0000313" key="8">
    <source>
        <dbReference type="Proteomes" id="UP000594263"/>
    </source>
</evidence>
<evidence type="ECO:0000256" key="4">
    <source>
        <dbReference type="ARBA" id="ARBA00022989"/>
    </source>
</evidence>